<keyword evidence="1" id="KW-0812">Transmembrane</keyword>
<dbReference type="Proteomes" id="UP001333818">
    <property type="component" value="Unassembled WGS sequence"/>
</dbReference>
<comment type="caution">
    <text evidence="2">The sequence shown here is derived from an EMBL/GenBank/DDBJ whole genome shotgun (WGS) entry which is preliminary data.</text>
</comment>
<sequence>MAVDSWQWTVDSWQLIVGSGQWTVGSWQCDRYLQYSFIFISGAAFIDLKILLVLCDRLFYYFIANI</sequence>
<feature type="transmembrane region" description="Helical" evidence="1">
    <location>
        <begin position="32"/>
        <end position="54"/>
    </location>
</feature>
<dbReference type="RefSeq" id="WP_330485529.1">
    <property type="nucleotide sequence ID" value="NZ_JAZBJZ010000111.1"/>
</dbReference>
<proteinExistence type="predicted"/>
<dbReference type="EMBL" id="JAZBJZ010000111">
    <property type="protein sequence ID" value="MEE3719093.1"/>
    <property type="molecule type" value="Genomic_DNA"/>
</dbReference>
<reference evidence="2" key="1">
    <citation type="submission" date="2024-01" db="EMBL/GenBank/DDBJ databases">
        <title>Bank of Algae and Cyanobacteria of the Azores (BACA) strain genomes.</title>
        <authorList>
            <person name="Luz R."/>
            <person name="Cordeiro R."/>
            <person name="Fonseca A."/>
            <person name="Goncalves V."/>
        </authorList>
    </citation>
    <scope>NUCLEOTIDE SEQUENCE</scope>
    <source>
        <strain evidence="2">BACA0141</strain>
    </source>
</reference>
<dbReference type="AlphaFoldDB" id="A0AAW9Q7B7"/>
<organism evidence="2 3">
    <name type="scientific">Tumidithrix elongata BACA0141</name>
    <dbReference type="NCBI Taxonomy" id="2716417"/>
    <lineage>
        <taxon>Bacteria</taxon>
        <taxon>Bacillati</taxon>
        <taxon>Cyanobacteriota</taxon>
        <taxon>Cyanophyceae</taxon>
        <taxon>Pseudanabaenales</taxon>
        <taxon>Pseudanabaenaceae</taxon>
        <taxon>Tumidithrix</taxon>
        <taxon>Tumidithrix elongata</taxon>
    </lineage>
</organism>
<keyword evidence="1" id="KW-0472">Membrane</keyword>
<evidence type="ECO:0000313" key="2">
    <source>
        <dbReference type="EMBL" id="MEE3719093.1"/>
    </source>
</evidence>
<gene>
    <name evidence="2" type="ORF">V2H45_20320</name>
</gene>
<evidence type="ECO:0000313" key="3">
    <source>
        <dbReference type="Proteomes" id="UP001333818"/>
    </source>
</evidence>
<name>A0AAW9Q7B7_9CYAN</name>
<accession>A0AAW9Q7B7</accession>
<keyword evidence="3" id="KW-1185">Reference proteome</keyword>
<protein>
    <submittedName>
        <fullName evidence="2">Uncharacterized protein</fullName>
    </submittedName>
</protein>
<keyword evidence="1" id="KW-1133">Transmembrane helix</keyword>
<evidence type="ECO:0000256" key="1">
    <source>
        <dbReference type="SAM" id="Phobius"/>
    </source>
</evidence>